<dbReference type="SUPFAM" id="SSF48239">
    <property type="entry name" value="Terpenoid cyclases/Protein prenyltransferases"/>
    <property type="match status" value="1"/>
</dbReference>
<dbReference type="STRING" id="3818.A0A444X1R0"/>
<comment type="caution">
    <text evidence="1">The sequence shown here is derived from an EMBL/GenBank/DDBJ whole genome shotgun (WGS) entry which is preliminary data.</text>
</comment>
<sequence length="107" mass="11781">MVVLLVQGGVAARKKKKKKWWWCGGAGRRGGGAAGKKKKKKKKWKWWWCRAAAAGRWCDGGPSTMFGFILNYVVLRLLSDGPNDGGGDMEKAPNWIQSHGGVTYITS</sequence>
<proteinExistence type="predicted"/>
<name>A0A444X1R0_ARAHY</name>
<evidence type="ECO:0000313" key="2">
    <source>
        <dbReference type="Proteomes" id="UP000289738"/>
    </source>
</evidence>
<dbReference type="InterPro" id="IPR008930">
    <property type="entry name" value="Terpenoid_cyclase/PrenylTrfase"/>
</dbReference>
<dbReference type="Proteomes" id="UP000289738">
    <property type="component" value="Chromosome B10"/>
</dbReference>
<dbReference type="Gene3D" id="1.50.10.20">
    <property type="match status" value="1"/>
</dbReference>
<reference evidence="1 2" key="1">
    <citation type="submission" date="2019-01" db="EMBL/GenBank/DDBJ databases">
        <title>Sequencing of cultivated peanut Arachis hypogaea provides insights into genome evolution and oil improvement.</title>
        <authorList>
            <person name="Chen X."/>
        </authorList>
    </citation>
    <scope>NUCLEOTIDE SEQUENCE [LARGE SCALE GENOMIC DNA]</scope>
    <source>
        <strain evidence="2">cv. Fuhuasheng</strain>
        <tissue evidence="1">Leaves</tissue>
    </source>
</reference>
<dbReference type="AlphaFoldDB" id="A0A444X1R0"/>
<evidence type="ECO:0000313" key="1">
    <source>
        <dbReference type="EMBL" id="RYQ83627.1"/>
    </source>
</evidence>
<accession>A0A444X1R0</accession>
<organism evidence="1 2">
    <name type="scientific">Arachis hypogaea</name>
    <name type="common">Peanut</name>
    <dbReference type="NCBI Taxonomy" id="3818"/>
    <lineage>
        <taxon>Eukaryota</taxon>
        <taxon>Viridiplantae</taxon>
        <taxon>Streptophyta</taxon>
        <taxon>Embryophyta</taxon>
        <taxon>Tracheophyta</taxon>
        <taxon>Spermatophyta</taxon>
        <taxon>Magnoliopsida</taxon>
        <taxon>eudicotyledons</taxon>
        <taxon>Gunneridae</taxon>
        <taxon>Pentapetalae</taxon>
        <taxon>rosids</taxon>
        <taxon>fabids</taxon>
        <taxon>Fabales</taxon>
        <taxon>Fabaceae</taxon>
        <taxon>Papilionoideae</taxon>
        <taxon>50 kb inversion clade</taxon>
        <taxon>dalbergioids sensu lato</taxon>
        <taxon>Dalbergieae</taxon>
        <taxon>Pterocarpus clade</taxon>
        <taxon>Arachis</taxon>
    </lineage>
</organism>
<gene>
    <name evidence="1" type="ORF">Ahy_B10g102387</name>
</gene>
<protein>
    <submittedName>
        <fullName evidence="1">Uncharacterized protein</fullName>
    </submittedName>
</protein>
<dbReference type="EMBL" id="SDMP01000020">
    <property type="protein sequence ID" value="RYQ83627.1"/>
    <property type="molecule type" value="Genomic_DNA"/>
</dbReference>
<keyword evidence="2" id="KW-1185">Reference proteome</keyword>